<gene>
    <name evidence="2" type="ORF">M5X12_21350</name>
</gene>
<comment type="caution">
    <text evidence="2">The sequence shown here is derived from an EMBL/GenBank/DDBJ whole genome shotgun (WGS) entry which is preliminary data.</text>
</comment>
<dbReference type="RefSeq" id="WP_005548442.1">
    <property type="nucleotide sequence ID" value="NZ_JAMDNA010000014.1"/>
</dbReference>
<sequence length="257" mass="29137">MKTTMKMTIATLSGILFISSVHFTALAAPSLAPSEMMMKIAAANKKNESKAEKLEKEETAKIDKLLAKNPEDLYAVYVSNELTKTKGIEVFFKGNVWPKYDSYKDYLKKASTLKDGVLQQPADLPEGYEFVKAAMKGPNSGEYFAEMKAEAKKLGKQVYSKKINWVHARGIELEYANGEHKLILGYMRLDPNEVVNQKGYVYQTAEELSKKNKVYEKDPKNMLIWFEKGKQFKIETDPGNPLTKEDLIKLAKTMVKK</sequence>
<evidence type="ECO:0000256" key="1">
    <source>
        <dbReference type="SAM" id="SignalP"/>
    </source>
</evidence>
<organism evidence="2 3">
    <name type="scientific">Paenibacillus alvei</name>
    <name type="common">Bacillus alvei</name>
    <dbReference type="NCBI Taxonomy" id="44250"/>
    <lineage>
        <taxon>Bacteria</taxon>
        <taxon>Bacillati</taxon>
        <taxon>Bacillota</taxon>
        <taxon>Bacilli</taxon>
        <taxon>Bacillales</taxon>
        <taxon>Paenibacillaceae</taxon>
        <taxon>Paenibacillus</taxon>
    </lineage>
</organism>
<feature type="signal peptide" evidence="1">
    <location>
        <begin position="1"/>
        <end position="27"/>
    </location>
</feature>
<dbReference type="Proteomes" id="UP001527181">
    <property type="component" value="Unassembled WGS sequence"/>
</dbReference>
<evidence type="ECO:0000313" key="2">
    <source>
        <dbReference type="EMBL" id="MCY9763084.1"/>
    </source>
</evidence>
<evidence type="ECO:0008006" key="4">
    <source>
        <dbReference type="Google" id="ProtNLM"/>
    </source>
</evidence>
<dbReference type="EMBL" id="JAMDNP010000048">
    <property type="protein sequence ID" value="MCY9763084.1"/>
    <property type="molecule type" value="Genomic_DNA"/>
</dbReference>
<reference evidence="2 3" key="1">
    <citation type="submission" date="2022-05" db="EMBL/GenBank/DDBJ databases">
        <title>Genome Sequencing of Bee-Associated Microbes.</title>
        <authorList>
            <person name="Dunlap C."/>
        </authorList>
    </citation>
    <scope>NUCLEOTIDE SEQUENCE [LARGE SCALE GENOMIC DNA]</scope>
    <source>
        <strain evidence="2 3">NRRL B-04010</strain>
    </source>
</reference>
<evidence type="ECO:0000313" key="3">
    <source>
        <dbReference type="Proteomes" id="UP001527181"/>
    </source>
</evidence>
<keyword evidence="1" id="KW-0732">Signal</keyword>
<accession>A0ABT4H2A8</accession>
<protein>
    <recommendedName>
        <fullName evidence="4">Peptidase M56 BlaR1</fullName>
    </recommendedName>
</protein>
<proteinExistence type="predicted"/>
<name>A0ABT4H2A8_PAEAL</name>
<keyword evidence="3" id="KW-1185">Reference proteome</keyword>
<feature type="chain" id="PRO_5046940711" description="Peptidase M56 BlaR1" evidence="1">
    <location>
        <begin position="28"/>
        <end position="257"/>
    </location>
</feature>